<comment type="caution">
    <text evidence="4">The sequence shown here is derived from an EMBL/GenBank/DDBJ whole genome shotgun (WGS) entry which is preliminary data.</text>
</comment>
<dbReference type="Gene3D" id="3.30.9.10">
    <property type="entry name" value="D-Amino Acid Oxidase, subunit A, domain 2"/>
    <property type="match status" value="1"/>
</dbReference>
<evidence type="ECO:0000259" key="3">
    <source>
        <dbReference type="Pfam" id="PF01266"/>
    </source>
</evidence>
<dbReference type="NCBIfam" id="NF001933">
    <property type="entry name" value="PRK00711.1"/>
    <property type="match status" value="1"/>
</dbReference>
<dbReference type="Proteomes" id="UP001597158">
    <property type="component" value="Unassembled WGS sequence"/>
</dbReference>
<dbReference type="EMBL" id="JBHTMC010000009">
    <property type="protein sequence ID" value="MFD1262889.1"/>
    <property type="molecule type" value="Genomic_DNA"/>
</dbReference>
<reference evidence="5" key="1">
    <citation type="journal article" date="2019" name="Int. J. Syst. Evol. Microbiol.">
        <title>The Global Catalogue of Microorganisms (GCM) 10K type strain sequencing project: providing services to taxonomists for standard genome sequencing and annotation.</title>
        <authorList>
            <consortium name="The Broad Institute Genomics Platform"/>
            <consortium name="The Broad Institute Genome Sequencing Center for Infectious Disease"/>
            <person name="Wu L."/>
            <person name="Ma J."/>
        </authorList>
    </citation>
    <scope>NUCLEOTIDE SEQUENCE [LARGE SCALE GENOMIC DNA]</scope>
    <source>
        <strain evidence="5">CCUG 48884</strain>
    </source>
</reference>
<organism evidence="4 5">
    <name type="scientific">Thauera mechernichensis</name>
    <dbReference type="NCBI Taxonomy" id="82788"/>
    <lineage>
        <taxon>Bacteria</taxon>
        <taxon>Pseudomonadati</taxon>
        <taxon>Pseudomonadota</taxon>
        <taxon>Betaproteobacteria</taxon>
        <taxon>Rhodocyclales</taxon>
        <taxon>Zoogloeaceae</taxon>
        <taxon>Thauera</taxon>
    </lineage>
</organism>
<keyword evidence="5" id="KW-1185">Reference proteome</keyword>
<protein>
    <submittedName>
        <fullName evidence="4">D-amino acid dehydrogenase</fullName>
        <ecNumber evidence="4">1.4.99.-</ecNumber>
    </submittedName>
</protein>
<accession>A0ABW3WAK8</accession>
<dbReference type="Pfam" id="PF01266">
    <property type="entry name" value="DAO"/>
    <property type="match status" value="1"/>
</dbReference>
<dbReference type="GO" id="GO:0016491">
    <property type="term" value="F:oxidoreductase activity"/>
    <property type="evidence" value="ECO:0007669"/>
    <property type="project" value="UniProtKB-KW"/>
</dbReference>
<proteinExistence type="inferred from homology"/>
<evidence type="ECO:0000313" key="5">
    <source>
        <dbReference type="Proteomes" id="UP001597158"/>
    </source>
</evidence>
<comment type="similarity">
    <text evidence="1">Belongs to the DadA oxidoreductase family.</text>
</comment>
<gene>
    <name evidence="4" type="ORF">ACFQ4M_04785</name>
</gene>
<dbReference type="Gene3D" id="3.50.50.60">
    <property type="entry name" value="FAD/NAD(P)-binding domain"/>
    <property type="match status" value="2"/>
</dbReference>
<dbReference type="PANTHER" id="PTHR13847:SF280">
    <property type="entry name" value="D-AMINO ACID DEHYDROGENASE"/>
    <property type="match status" value="1"/>
</dbReference>
<dbReference type="InterPro" id="IPR006076">
    <property type="entry name" value="FAD-dep_OxRdtase"/>
</dbReference>
<feature type="domain" description="FAD dependent oxidoreductase" evidence="3">
    <location>
        <begin position="3"/>
        <end position="407"/>
    </location>
</feature>
<keyword evidence="2 4" id="KW-0560">Oxidoreductase</keyword>
<dbReference type="InterPro" id="IPR036188">
    <property type="entry name" value="FAD/NAD-bd_sf"/>
</dbReference>
<sequence length="425" mass="46516">MHVLVLGAGLSGVTTAWYLHQAGFDVSIVDRQPAAALETSYANGGQISISHPEPWANPGAPLQVLRWLGRDDAPLMFRPTTDPAQWQWGARFLLECLPWRTRRNTAAIAHLARWSGERLRALRAELDLHYEHLERGILHLFHSPAEFSQAGRRVQELTHFGIAARVCTKAECLRIEPALAAQADSLAGGLYAPGDESGDAHLFTQMLALRLSSAGARMHWGCEITRILSAAATRRESVEAVEIRDTRGELHLLHADAFVVCLGSYGPRLLAPLDEKLPIYPVKGYSITAPVVDPSRAPSVSLTDESRRIVCSRLGDRLRIAGTAELNGFDTRIRPERVAGILDWARTRFPGAIDIAEAEAWAGLRPATPGNVPVIGRGRHDRLWFNTGHGTLGWTLACGSAAALAELMSGRQPALDFPFRDGRKT</sequence>
<dbReference type="PANTHER" id="PTHR13847">
    <property type="entry name" value="SARCOSINE DEHYDROGENASE-RELATED"/>
    <property type="match status" value="1"/>
</dbReference>
<evidence type="ECO:0000313" key="4">
    <source>
        <dbReference type="EMBL" id="MFD1262889.1"/>
    </source>
</evidence>
<name>A0ABW3WAK8_9RHOO</name>
<dbReference type="RefSeq" id="WP_277835428.1">
    <property type="nucleotide sequence ID" value="NZ_JARQZE010000025.1"/>
</dbReference>
<dbReference type="SUPFAM" id="SSF51905">
    <property type="entry name" value="FAD/NAD(P)-binding domain"/>
    <property type="match status" value="1"/>
</dbReference>
<dbReference type="SUPFAM" id="SSF54373">
    <property type="entry name" value="FAD-linked reductases, C-terminal domain"/>
    <property type="match status" value="1"/>
</dbReference>
<evidence type="ECO:0000256" key="2">
    <source>
        <dbReference type="ARBA" id="ARBA00023002"/>
    </source>
</evidence>
<evidence type="ECO:0000256" key="1">
    <source>
        <dbReference type="ARBA" id="ARBA00009410"/>
    </source>
</evidence>
<dbReference type="EC" id="1.4.99.-" evidence="4"/>